<sequence length="507" mass="58313">MLFRSGSLILGEMGWWKLMHSFTPAVAAHIIQDMGRVKPKNRQRNQTTMDGNLFFEKVTELGYKDLVVNDEESLTQISDPVPHKKRRVDSDELSAISSTSYLEYFDSDSRNETTEDIHDDPLLALSSHNSSYSEMEIFRGFDFAQTNPLPPSDSSSTHSFQQSTLNYDSDSHSHSPCLPIEMQSDESEDKLYVPKLQAEIKPRSFEKDKPVIRLIKESLFSTQPNSLVMPWIENDNLEIKKGLVKLSEYEEVQLLKRVEDLIQKMKDPNKKAELRRFRAKLSVRRLKRHKRLPVFDFDKTLRILGGYSTEDPRSVNNVERVLDRFQTSYLMDNLSGTVAPSSLGPLLVSQMELTPFRSPYSGAILKPYIRRDAETVPLWLKLMNELLQKTNRHVENYSPPQHATIDYSYVRPQHIAAVNSFCAQHFWLGIDLTEALQYPEFSCVVTYKRLVIGCAFLVPDVKYNEAYISFILTRPGWQGAKIATFMLYHLLQVQLKINTTAQTVVIC</sequence>
<gene>
    <name evidence="2" type="primary">KAT14</name>
    <name evidence="2" type="ORF">EVAR_7038_1</name>
</gene>
<evidence type="ECO:0000313" key="2">
    <source>
        <dbReference type="EMBL" id="GBP76888.1"/>
    </source>
</evidence>
<keyword evidence="3" id="KW-1185">Reference proteome</keyword>
<accession>A0A4C1YL83</accession>
<dbReference type="Proteomes" id="UP000299102">
    <property type="component" value="Unassembled WGS sequence"/>
</dbReference>
<feature type="compositionally biased region" description="Low complexity" evidence="1">
    <location>
        <begin position="152"/>
        <end position="164"/>
    </location>
</feature>
<feature type="region of interest" description="Disordered" evidence="1">
    <location>
        <begin position="143"/>
        <end position="180"/>
    </location>
</feature>
<protein>
    <submittedName>
        <fullName evidence="2">Cysteine-rich protein 2-binding protein</fullName>
    </submittedName>
</protein>
<dbReference type="STRING" id="151549.A0A4C1YL83"/>
<dbReference type="EMBL" id="BGZK01001308">
    <property type="protein sequence ID" value="GBP76888.1"/>
    <property type="molecule type" value="Genomic_DNA"/>
</dbReference>
<name>A0A4C1YL83_EUMVA</name>
<organism evidence="2 3">
    <name type="scientific">Eumeta variegata</name>
    <name type="common">Bagworm moth</name>
    <name type="synonym">Eumeta japonica</name>
    <dbReference type="NCBI Taxonomy" id="151549"/>
    <lineage>
        <taxon>Eukaryota</taxon>
        <taxon>Metazoa</taxon>
        <taxon>Ecdysozoa</taxon>
        <taxon>Arthropoda</taxon>
        <taxon>Hexapoda</taxon>
        <taxon>Insecta</taxon>
        <taxon>Pterygota</taxon>
        <taxon>Neoptera</taxon>
        <taxon>Endopterygota</taxon>
        <taxon>Lepidoptera</taxon>
        <taxon>Glossata</taxon>
        <taxon>Ditrysia</taxon>
        <taxon>Tineoidea</taxon>
        <taxon>Psychidae</taxon>
        <taxon>Oiketicinae</taxon>
        <taxon>Eumeta</taxon>
    </lineage>
</organism>
<evidence type="ECO:0000256" key="1">
    <source>
        <dbReference type="SAM" id="MobiDB-lite"/>
    </source>
</evidence>
<dbReference type="CDD" id="cd04301">
    <property type="entry name" value="NAT_SF"/>
    <property type="match status" value="1"/>
</dbReference>
<comment type="caution">
    <text evidence="2">The sequence shown here is derived from an EMBL/GenBank/DDBJ whole genome shotgun (WGS) entry which is preliminary data.</text>
</comment>
<reference evidence="2 3" key="1">
    <citation type="journal article" date="2019" name="Commun. Biol.">
        <title>The bagworm genome reveals a unique fibroin gene that provides high tensile strength.</title>
        <authorList>
            <person name="Kono N."/>
            <person name="Nakamura H."/>
            <person name="Ohtoshi R."/>
            <person name="Tomita M."/>
            <person name="Numata K."/>
            <person name="Arakawa K."/>
        </authorList>
    </citation>
    <scope>NUCLEOTIDE SEQUENCE [LARGE SCALE GENOMIC DNA]</scope>
</reference>
<dbReference type="AlphaFoldDB" id="A0A4C1YL83"/>
<dbReference type="OrthoDB" id="4080456at2759"/>
<evidence type="ECO:0000313" key="3">
    <source>
        <dbReference type="Proteomes" id="UP000299102"/>
    </source>
</evidence>
<proteinExistence type="predicted"/>
<dbReference type="InterPro" id="IPR016181">
    <property type="entry name" value="Acyl_CoA_acyltransferase"/>
</dbReference>
<dbReference type="SUPFAM" id="SSF55729">
    <property type="entry name" value="Acyl-CoA N-acyltransferases (Nat)"/>
    <property type="match status" value="1"/>
</dbReference>